<protein>
    <submittedName>
        <fullName evidence="2">Uncharacterized protein</fullName>
    </submittedName>
</protein>
<reference evidence="2" key="1">
    <citation type="journal article" date="2021" name="Genome Biol. Evol.">
        <title>The assembled and annotated genome of the fairy-ring fungus Marasmius oreades.</title>
        <authorList>
            <person name="Hiltunen M."/>
            <person name="Ament-Velasquez S.L."/>
            <person name="Johannesson H."/>
        </authorList>
    </citation>
    <scope>NUCLEOTIDE SEQUENCE</scope>
    <source>
        <strain evidence="2">03SP1</strain>
    </source>
</reference>
<dbReference type="OrthoDB" id="4023585at2759"/>
<feature type="compositionally biased region" description="Basic and acidic residues" evidence="1">
    <location>
        <begin position="118"/>
        <end position="128"/>
    </location>
</feature>
<feature type="compositionally biased region" description="Polar residues" evidence="1">
    <location>
        <begin position="87"/>
        <end position="107"/>
    </location>
</feature>
<feature type="compositionally biased region" description="Polar residues" evidence="1">
    <location>
        <begin position="60"/>
        <end position="74"/>
    </location>
</feature>
<gene>
    <name evidence="2" type="ORF">E1B28_010142</name>
</gene>
<keyword evidence="3" id="KW-1185">Reference proteome</keyword>
<dbReference type="AlphaFoldDB" id="A0A9P7RXP7"/>
<dbReference type="GeneID" id="66079218"/>
<proteinExistence type="predicted"/>
<accession>A0A9P7RXP7</accession>
<evidence type="ECO:0000256" key="1">
    <source>
        <dbReference type="SAM" id="MobiDB-lite"/>
    </source>
</evidence>
<name>A0A9P7RXP7_9AGAR</name>
<feature type="region of interest" description="Disordered" evidence="1">
    <location>
        <begin position="57"/>
        <end position="128"/>
    </location>
</feature>
<evidence type="ECO:0000313" key="2">
    <source>
        <dbReference type="EMBL" id="KAG7091086.1"/>
    </source>
</evidence>
<evidence type="ECO:0000313" key="3">
    <source>
        <dbReference type="Proteomes" id="UP001049176"/>
    </source>
</evidence>
<dbReference type="KEGG" id="more:E1B28_010142"/>
<dbReference type="RefSeq" id="XP_043007556.1">
    <property type="nucleotide sequence ID" value="XM_043155094.1"/>
</dbReference>
<organism evidence="2 3">
    <name type="scientific">Marasmius oreades</name>
    <name type="common">fairy-ring Marasmius</name>
    <dbReference type="NCBI Taxonomy" id="181124"/>
    <lineage>
        <taxon>Eukaryota</taxon>
        <taxon>Fungi</taxon>
        <taxon>Dikarya</taxon>
        <taxon>Basidiomycota</taxon>
        <taxon>Agaricomycotina</taxon>
        <taxon>Agaricomycetes</taxon>
        <taxon>Agaricomycetidae</taxon>
        <taxon>Agaricales</taxon>
        <taxon>Marasmiineae</taxon>
        <taxon>Marasmiaceae</taxon>
        <taxon>Marasmius</taxon>
    </lineage>
</organism>
<dbReference type="Proteomes" id="UP001049176">
    <property type="component" value="Chromosome 6"/>
</dbReference>
<sequence>MFRNAITSVSRPLALQGARALHSTPVASKTVTEKVSEVADKVNKSVGKGLASAIDKGENVAQSTKEVMGSASQQAKEKGNEAYDAASQKTNQATEKGKEASNTASHKANQAAAGARQASEDFKKEVRK</sequence>
<feature type="compositionally biased region" description="Low complexity" evidence="1">
    <location>
        <begin position="108"/>
        <end position="117"/>
    </location>
</feature>
<comment type="caution">
    <text evidence="2">The sequence shown here is derived from an EMBL/GenBank/DDBJ whole genome shotgun (WGS) entry which is preliminary data.</text>
</comment>
<dbReference type="EMBL" id="CM032186">
    <property type="protein sequence ID" value="KAG7091086.1"/>
    <property type="molecule type" value="Genomic_DNA"/>
</dbReference>